<dbReference type="OrthoDB" id="8249012at2759"/>
<dbReference type="Gene3D" id="2.60.120.330">
    <property type="entry name" value="B-lactam Antibiotic, Isopenicillin N Synthase, Chain"/>
    <property type="match status" value="1"/>
</dbReference>
<dbReference type="PANTHER" id="PTHR30613">
    <property type="entry name" value="UNCHARACTERIZED PROTEIN YBIU-RELATED"/>
    <property type="match status" value="1"/>
</dbReference>
<evidence type="ECO:0000313" key="1">
    <source>
        <dbReference type="EMBL" id="OQE14703.1"/>
    </source>
</evidence>
<protein>
    <recommendedName>
        <fullName evidence="3">DUF1479 domain protein</fullName>
    </recommendedName>
</protein>
<comment type="caution">
    <text evidence="1">The sequence shown here is derived from an EMBL/GenBank/DDBJ whole genome shotgun (WGS) entry which is preliminary data.</text>
</comment>
<dbReference type="EMBL" id="MLKD01000033">
    <property type="protein sequence ID" value="OQE14703.1"/>
    <property type="molecule type" value="Genomic_DNA"/>
</dbReference>
<dbReference type="Proteomes" id="UP000191285">
    <property type="component" value="Unassembled WGS sequence"/>
</dbReference>
<dbReference type="InterPro" id="IPR010856">
    <property type="entry name" value="Gig2-like"/>
</dbReference>
<dbReference type="PANTHER" id="PTHR30613:SF1">
    <property type="entry name" value="DUF1479 DOMAIN PROTEIN (AFU_ORTHOLOGUE AFUA_5G09280)"/>
    <property type="match status" value="1"/>
</dbReference>
<accession>A0A1V6SMA9</accession>
<dbReference type="SUPFAM" id="SSF51197">
    <property type="entry name" value="Clavaminate synthase-like"/>
    <property type="match status" value="1"/>
</dbReference>
<organism evidence="1 2">
    <name type="scientific">Penicillium steckii</name>
    <dbReference type="NCBI Taxonomy" id="303698"/>
    <lineage>
        <taxon>Eukaryota</taxon>
        <taxon>Fungi</taxon>
        <taxon>Dikarya</taxon>
        <taxon>Ascomycota</taxon>
        <taxon>Pezizomycotina</taxon>
        <taxon>Eurotiomycetes</taxon>
        <taxon>Eurotiomycetidae</taxon>
        <taxon>Eurotiales</taxon>
        <taxon>Aspergillaceae</taxon>
        <taxon>Penicillium</taxon>
    </lineage>
</organism>
<dbReference type="Pfam" id="PF07350">
    <property type="entry name" value="Gig2-like"/>
    <property type="match status" value="1"/>
</dbReference>
<dbReference type="InterPro" id="IPR027443">
    <property type="entry name" value="IPNS-like_sf"/>
</dbReference>
<sequence length="455" mass="50791">MTTTVLEQVYARINAPLLEERFSLLKKSLVKPENKEKVIESYGNLLEVLESELSLIEKFGPSLVPEIDFNEVRENGGLLPGVFADTVRERGCVILRNVVSEEQAVAWEASLRGYVQRHPGVGGHPEHKPAAWNVFWTPAQVQIRSHPAVIDAMRAVSRLWHVSDPSTPIDFDTQVVYPDRIRIRYPSNDPGQFPLAPHLDSGAIERWEDDVNRETFDAIFQGNWTSWDGWAADHRVNAKTDLYQSGISCSTWRSLQGWLSLSHTGTGEGTLRLLPSLKASVAYIMLRPLFHTGEYNDELPTFPGATPGSTQFFPTSEHHPHLQIDRAVIGIPPVRPGDYVFWHCDLVHGVDPTNPGVNDSSVFYNACNPLTPNNAESLVATRAAFQAADVPIDFIRGHGDKERESQHEDHGANFDNILSESGFIALGLKRLDEDEEGLTEGQREVRRLANLTLGL</sequence>
<dbReference type="AlphaFoldDB" id="A0A1V6SMA9"/>
<evidence type="ECO:0000313" key="2">
    <source>
        <dbReference type="Proteomes" id="UP000191285"/>
    </source>
</evidence>
<evidence type="ECO:0008006" key="3">
    <source>
        <dbReference type="Google" id="ProtNLM"/>
    </source>
</evidence>
<proteinExistence type="predicted"/>
<dbReference type="STRING" id="303698.A0A1V6SMA9"/>
<keyword evidence="2" id="KW-1185">Reference proteome</keyword>
<name>A0A1V6SMA9_9EURO</name>
<gene>
    <name evidence="1" type="ORF">PENSTE_c033G03678</name>
</gene>
<reference evidence="2" key="1">
    <citation type="journal article" date="2017" name="Nat. Microbiol.">
        <title>Global analysis of biosynthetic gene clusters reveals vast potential of secondary metabolite production in Penicillium species.</title>
        <authorList>
            <person name="Nielsen J.C."/>
            <person name="Grijseels S."/>
            <person name="Prigent S."/>
            <person name="Ji B."/>
            <person name="Dainat J."/>
            <person name="Nielsen K.F."/>
            <person name="Frisvad J.C."/>
            <person name="Workman M."/>
            <person name="Nielsen J."/>
        </authorList>
    </citation>
    <scope>NUCLEOTIDE SEQUENCE [LARGE SCALE GENOMIC DNA]</scope>
    <source>
        <strain evidence="2">IBT 24891</strain>
    </source>
</reference>